<feature type="compositionally biased region" description="Low complexity" evidence="4">
    <location>
        <begin position="51"/>
        <end position="61"/>
    </location>
</feature>
<feature type="region of interest" description="Disordered" evidence="4">
    <location>
        <begin position="747"/>
        <end position="800"/>
    </location>
</feature>
<proteinExistence type="predicted"/>
<dbReference type="SMART" id="SM00297">
    <property type="entry name" value="BROMO"/>
    <property type="match status" value="1"/>
</dbReference>
<feature type="region of interest" description="Disordered" evidence="4">
    <location>
        <begin position="866"/>
        <end position="950"/>
    </location>
</feature>
<dbReference type="PRINTS" id="PR00503">
    <property type="entry name" value="BROMODOMAIN"/>
</dbReference>
<feature type="compositionally biased region" description="Low complexity" evidence="4">
    <location>
        <begin position="117"/>
        <end position="133"/>
    </location>
</feature>
<feature type="region of interest" description="Disordered" evidence="4">
    <location>
        <begin position="665"/>
        <end position="689"/>
    </location>
</feature>
<evidence type="ECO:0000313" key="8">
    <source>
        <dbReference type="Proteomes" id="UP000594364"/>
    </source>
</evidence>
<dbReference type="AlphaFoldDB" id="A0A7S9KK13"/>
<dbReference type="GO" id="GO:0005634">
    <property type="term" value="C:nucleus"/>
    <property type="evidence" value="ECO:0007669"/>
    <property type="project" value="TreeGrafter"/>
</dbReference>
<accession>A0A7S9KK13</accession>
<feature type="compositionally biased region" description="Acidic residues" evidence="4">
    <location>
        <begin position="941"/>
        <end position="950"/>
    </location>
</feature>
<feature type="compositionally biased region" description="Basic and acidic residues" evidence="4">
    <location>
        <begin position="509"/>
        <end position="524"/>
    </location>
</feature>
<dbReference type="PANTHER" id="PTHR22880:SF225">
    <property type="entry name" value="BROMODOMAIN-CONTAINING PROTEIN BET-1-RELATED"/>
    <property type="match status" value="1"/>
</dbReference>
<dbReference type="Pfam" id="PF17035">
    <property type="entry name" value="BET"/>
    <property type="match status" value="1"/>
</dbReference>
<evidence type="ECO:0000256" key="3">
    <source>
        <dbReference type="SAM" id="Coils"/>
    </source>
</evidence>
<dbReference type="PROSITE" id="PS50014">
    <property type="entry name" value="BROMODOMAIN_2"/>
    <property type="match status" value="2"/>
</dbReference>
<feature type="compositionally biased region" description="Polar residues" evidence="4">
    <location>
        <begin position="238"/>
        <end position="254"/>
    </location>
</feature>
<feature type="domain" description="Bromo" evidence="5">
    <location>
        <begin position="356"/>
        <end position="431"/>
    </location>
</feature>
<dbReference type="PANTHER" id="PTHR22880">
    <property type="entry name" value="FALZ-RELATED BROMODOMAIN-CONTAINING PROTEINS"/>
    <property type="match status" value="1"/>
</dbReference>
<feature type="compositionally biased region" description="Basic and acidic residues" evidence="4">
    <location>
        <begin position="283"/>
        <end position="296"/>
    </location>
</feature>
<name>A0A7S9KK13_EPIFF</name>
<feature type="compositionally biased region" description="Polar residues" evidence="4">
    <location>
        <begin position="78"/>
        <end position="92"/>
    </location>
</feature>
<feature type="compositionally biased region" description="Basic and acidic residues" evidence="4">
    <location>
        <begin position="13"/>
        <end position="28"/>
    </location>
</feature>
<feature type="region of interest" description="Disordered" evidence="4">
    <location>
        <begin position="451"/>
        <end position="540"/>
    </location>
</feature>
<feature type="compositionally biased region" description="Low complexity" evidence="4">
    <location>
        <begin position="666"/>
        <end position="675"/>
    </location>
</feature>
<feature type="region of interest" description="Disordered" evidence="4">
    <location>
        <begin position="1"/>
        <end position="316"/>
    </location>
</feature>
<dbReference type="Gene3D" id="1.20.1270.220">
    <property type="match status" value="1"/>
</dbReference>
<keyword evidence="8" id="KW-1185">Reference proteome</keyword>
<evidence type="ECO:0000256" key="2">
    <source>
        <dbReference type="PROSITE-ProRule" id="PRU00035"/>
    </source>
</evidence>
<feature type="domain" description="Bromo" evidence="5">
    <location>
        <begin position="564"/>
        <end position="631"/>
    </location>
</feature>
<evidence type="ECO:0000259" key="5">
    <source>
        <dbReference type="PROSITE" id="PS50014"/>
    </source>
</evidence>
<dbReference type="InterPro" id="IPR038336">
    <property type="entry name" value="NET_sf"/>
</dbReference>
<dbReference type="OrthoDB" id="784962at2759"/>
<dbReference type="InterPro" id="IPR027353">
    <property type="entry name" value="NET_dom"/>
</dbReference>
<keyword evidence="3" id="KW-0175">Coiled coil</keyword>
<sequence>MDTSGSDAPVLDPKPHIAAGEKEQDGQKTELNGHSVDTAPKSEPQSELKSESVSQSAVASEKQADALPESAKIDSEKSVVNGSNSSDATPSLNGFDAAVKEGSRPASKPEDDDAKPATELASAISALEAAEASPTSGSNQPNQASPAQKDDESTKPSEDVAMRDSPNAANGPLPETKGYEDKKADEPVEESSNKVAIDTEMVDSPAERPKLLAAEESVITSQEAATLPTSEVDLGPASMSQLAIETTEKTSSPTEAPGDVSMAEVPSAKVARERDEDMADDEPAPKRARTEPKDDEPVAPAPAEAQAEVMVSDTETPGLSLKSLSKLSNWVDEETNKRPISAFQRREMRKIIGRVKKTKAGIHFRDSVQKLWPGLWDSYVAKVSRPMDLAELERGLRDLGGPYNTFGDFRKDLGLVFENALDFNGPLHDITESAATAVRAVWEEMLPIPSEEPVKPKAAPKPKPVRESRVVANTDTAARRQSAGPTASPAADAIASNKAVVATAQDQSAADRRSSTATEGDRPKRTVRAPKPKDIDYTTKPSRKKLKPELQFADEVLTEIMAGKHHHMNQWFMDPVDAEGLNIPTYYSVIKKPMDLNKVSRMLSGGEISSLKDFEKTVRLIFDNCFKFNGPVEQGNPVSALAKQLEDLFLAQLKGKDVWLTKHAKANAPASASNASDEDEDDEDEEGDVAAEVVVDSKEIEELQAKLDEETKKLNSMLLTSNQSMIDIQKNIVDMVQKTLIGKAHEAQAARAKAKSDKPKKPGKNGKAKAGASGGRKSTGGQAKKAGGPKKAATKKSLTAAQKDQIANGINDLEFPHLDRAIDIIKKDTGQNENNDGELELDIDQLSQDALGKLWDLCRKALPGFAKDIEPIPAPEASRPSAKQSSKASTAAKPKKNKPMSASEQEQRIAELQALSQMYRNPQDSGDGPGVTQAPTPGAESSDDSDSEEE</sequence>
<feature type="domain" description="NET" evidence="6">
    <location>
        <begin position="788"/>
        <end position="869"/>
    </location>
</feature>
<feature type="compositionally biased region" description="Basic and acidic residues" evidence="4">
    <location>
        <begin position="747"/>
        <end position="760"/>
    </location>
</feature>
<dbReference type="PROSITE" id="PS51525">
    <property type="entry name" value="NET"/>
    <property type="match status" value="1"/>
</dbReference>
<dbReference type="Proteomes" id="UP000594364">
    <property type="component" value="Chromosome 1"/>
</dbReference>
<dbReference type="GO" id="GO:0000785">
    <property type="term" value="C:chromatin"/>
    <property type="evidence" value="ECO:0007669"/>
    <property type="project" value="TreeGrafter"/>
</dbReference>
<feature type="compositionally biased region" description="Polar residues" evidence="4">
    <location>
        <begin position="914"/>
        <end position="924"/>
    </location>
</feature>
<protein>
    <recommendedName>
        <fullName evidence="9">Transcription regulator BDF1</fullName>
    </recommendedName>
</protein>
<dbReference type="GO" id="GO:0006355">
    <property type="term" value="P:regulation of DNA-templated transcription"/>
    <property type="evidence" value="ECO:0007669"/>
    <property type="project" value="TreeGrafter"/>
</dbReference>
<dbReference type="Pfam" id="PF00439">
    <property type="entry name" value="Bromodomain"/>
    <property type="match status" value="2"/>
</dbReference>
<gene>
    <name evidence="7" type="ORF">C2857_001614</name>
</gene>
<dbReference type="EMBL" id="CP031385">
    <property type="protein sequence ID" value="QPG93669.1"/>
    <property type="molecule type" value="Genomic_DNA"/>
</dbReference>
<feature type="compositionally biased region" description="Basic and acidic residues" evidence="4">
    <location>
        <begin position="98"/>
        <end position="109"/>
    </location>
</feature>
<feature type="compositionally biased region" description="Low complexity" evidence="4">
    <location>
        <begin position="779"/>
        <end position="800"/>
    </location>
</feature>
<dbReference type="SUPFAM" id="SSF47370">
    <property type="entry name" value="Bromodomain"/>
    <property type="match status" value="2"/>
</dbReference>
<feature type="coiled-coil region" evidence="3">
    <location>
        <begin position="693"/>
        <end position="720"/>
    </location>
</feature>
<feature type="compositionally biased region" description="Basic and acidic residues" evidence="4">
    <location>
        <begin position="148"/>
        <end position="162"/>
    </location>
</feature>
<evidence type="ECO:0000256" key="1">
    <source>
        <dbReference type="ARBA" id="ARBA00023117"/>
    </source>
</evidence>
<feature type="compositionally biased region" description="Low complexity" evidence="4">
    <location>
        <begin position="880"/>
        <end position="892"/>
    </location>
</feature>
<feature type="compositionally biased region" description="Basic and acidic residues" evidence="4">
    <location>
        <begin position="177"/>
        <end position="186"/>
    </location>
</feature>
<feature type="compositionally biased region" description="Polar residues" evidence="4">
    <location>
        <begin position="134"/>
        <end position="146"/>
    </location>
</feature>
<feature type="compositionally biased region" description="Acidic residues" evidence="4">
    <location>
        <begin position="676"/>
        <end position="689"/>
    </location>
</feature>
<reference evidence="7 8" key="1">
    <citation type="journal article" date="2018" name="PLoS Genet.">
        <title>Repeat elements organise 3D genome structure and mediate transcription in the filamentous fungus Epichloe festucae.</title>
        <authorList>
            <person name="Winter D.J."/>
            <person name="Ganley A.R.D."/>
            <person name="Young C.A."/>
            <person name="Liachko I."/>
            <person name="Schardl C.L."/>
            <person name="Dupont P.Y."/>
            <person name="Berry D."/>
            <person name="Ram A."/>
            <person name="Scott B."/>
            <person name="Cox M.P."/>
        </authorList>
    </citation>
    <scope>NUCLEOTIDE SEQUENCE [LARGE SCALE GENOMIC DNA]</scope>
    <source>
        <strain evidence="7 8">Fl1</strain>
    </source>
</reference>
<keyword evidence="1 2" id="KW-0103">Bromodomain</keyword>
<evidence type="ECO:0000313" key="7">
    <source>
        <dbReference type="EMBL" id="QPG93669.1"/>
    </source>
</evidence>
<organism evidence="7 8">
    <name type="scientific">Epichloe festucae (strain Fl1)</name>
    <dbReference type="NCBI Taxonomy" id="877507"/>
    <lineage>
        <taxon>Eukaryota</taxon>
        <taxon>Fungi</taxon>
        <taxon>Dikarya</taxon>
        <taxon>Ascomycota</taxon>
        <taxon>Pezizomycotina</taxon>
        <taxon>Sordariomycetes</taxon>
        <taxon>Hypocreomycetidae</taxon>
        <taxon>Hypocreales</taxon>
        <taxon>Clavicipitaceae</taxon>
        <taxon>Epichloe</taxon>
    </lineage>
</organism>
<dbReference type="CDD" id="cd04369">
    <property type="entry name" value="Bromodomain"/>
    <property type="match status" value="1"/>
</dbReference>
<evidence type="ECO:0008006" key="9">
    <source>
        <dbReference type="Google" id="ProtNLM"/>
    </source>
</evidence>
<dbReference type="InterPro" id="IPR001487">
    <property type="entry name" value="Bromodomain"/>
</dbReference>
<evidence type="ECO:0000259" key="6">
    <source>
        <dbReference type="PROSITE" id="PS51525"/>
    </source>
</evidence>
<feature type="compositionally biased region" description="Polar residues" evidence="4">
    <location>
        <begin position="218"/>
        <end position="229"/>
    </location>
</feature>
<dbReference type="Gene3D" id="1.20.920.10">
    <property type="entry name" value="Bromodomain-like"/>
    <property type="match status" value="2"/>
</dbReference>
<feature type="compositionally biased region" description="Low complexity" evidence="4">
    <location>
        <begin position="301"/>
        <end position="311"/>
    </location>
</feature>
<dbReference type="InterPro" id="IPR036427">
    <property type="entry name" value="Bromodomain-like_sf"/>
</dbReference>
<dbReference type="InterPro" id="IPR050935">
    <property type="entry name" value="Bromo_chromatin_reader"/>
</dbReference>
<dbReference type="GO" id="GO:0006338">
    <property type="term" value="P:chromatin remodeling"/>
    <property type="evidence" value="ECO:0007669"/>
    <property type="project" value="TreeGrafter"/>
</dbReference>
<evidence type="ECO:0000256" key="4">
    <source>
        <dbReference type="SAM" id="MobiDB-lite"/>
    </source>
</evidence>